<feature type="compositionally biased region" description="Pro residues" evidence="1">
    <location>
        <begin position="62"/>
        <end position="71"/>
    </location>
</feature>
<reference evidence="3" key="1">
    <citation type="journal article" date="2019" name="Int. J. Syst. Evol. Microbiol.">
        <title>The Global Catalogue of Microorganisms (GCM) 10K type strain sequencing project: providing services to taxonomists for standard genome sequencing and annotation.</title>
        <authorList>
            <consortium name="The Broad Institute Genomics Platform"/>
            <consortium name="The Broad Institute Genome Sequencing Center for Infectious Disease"/>
            <person name="Wu L."/>
            <person name="Ma J."/>
        </authorList>
    </citation>
    <scope>NUCLEOTIDE SEQUENCE [LARGE SCALE GENOMIC DNA]</scope>
    <source>
        <strain evidence="3">JCM 17316</strain>
    </source>
</reference>
<dbReference type="EMBL" id="BAABDO010000019">
    <property type="protein sequence ID" value="GAA4136025.1"/>
    <property type="molecule type" value="Genomic_DNA"/>
</dbReference>
<comment type="caution">
    <text evidence="2">The sequence shown here is derived from an EMBL/GenBank/DDBJ whole genome shotgun (WGS) entry which is preliminary data.</text>
</comment>
<evidence type="ECO:0000313" key="3">
    <source>
        <dbReference type="Proteomes" id="UP001500266"/>
    </source>
</evidence>
<sequence>MPTTFGTRIFGVGDGDDLDGVGGGESLGDVLGSVDAGASLVDVSDAATAFGLDVGSGALASPMPPTQPTARPPTAHTTHSRNTMAP</sequence>
<proteinExistence type="predicted"/>
<accession>A0ABP7YGP7</accession>
<organism evidence="2 3">
    <name type="scientific">Actinomadura keratinilytica</name>
    <dbReference type="NCBI Taxonomy" id="547461"/>
    <lineage>
        <taxon>Bacteria</taxon>
        <taxon>Bacillati</taxon>
        <taxon>Actinomycetota</taxon>
        <taxon>Actinomycetes</taxon>
        <taxon>Streptosporangiales</taxon>
        <taxon>Thermomonosporaceae</taxon>
        <taxon>Actinomadura</taxon>
    </lineage>
</organism>
<keyword evidence="3" id="KW-1185">Reference proteome</keyword>
<name>A0ABP7YGP7_9ACTN</name>
<dbReference type="Proteomes" id="UP001500266">
    <property type="component" value="Unassembled WGS sequence"/>
</dbReference>
<protein>
    <submittedName>
        <fullName evidence="2">Uncharacterized protein</fullName>
    </submittedName>
</protein>
<gene>
    <name evidence="2" type="ORF">GCM10022416_19280</name>
</gene>
<evidence type="ECO:0000313" key="2">
    <source>
        <dbReference type="EMBL" id="GAA4136025.1"/>
    </source>
</evidence>
<feature type="region of interest" description="Disordered" evidence="1">
    <location>
        <begin position="57"/>
        <end position="86"/>
    </location>
</feature>
<evidence type="ECO:0000256" key="1">
    <source>
        <dbReference type="SAM" id="MobiDB-lite"/>
    </source>
</evidence>